<dbReference type="CDD" id="cd01948">
    <property type="entry name" value="EAL"/>
    <property type="match status" value="1"/>
</dbReference>
<organism evidence="4 5">
    <name type="scientific">Limnobacter humi</name>
    <dbReference type="NCBI Taxonomy" id="1778671"/>
    <lineage>
        <taxon>Bacteria</taxon>
        <taxon>Pseudomonadati</taxon>
        <taxon>Pseudomonadota</taxon>
        <taxon>Betaproteobacteria</taxon>
        <taxon>Burkholderiales</taxon>
        <taxon>Burkholderiaceae</taxon>
        <taxon>Limnobacter</taxon>
    </lineage>
</organism>
<dbReference type="InterPro" id="IPR029787">
    <property type="entry name" value="Nucleotide_cyclase"/>
</dbReference>
<keyword evidence="5" id="KW-1185">Reference proteome</keyword>
<dbReference type="RefSeq" id="WP_256762758.1">
    <property type="nucleotide sequence ID" value="NZ_JANIGO010000001.1"/>
</dbReference>
<dbReference type="CDD" id="cd00130">
    <property type="entry name" value="PAS"/>
    <property type="match status" value="1"/>
</dbReference>
<dbReference type="InterPro" id="IPR000014">
    <property type="entry name" value="PAS"/>
</dbReference>
<dbReference type="Gene3D" id="3.30.450.20">
    <property type="entry name" value="PAS domain"/>
    <property type="match status" value="1"/>
</dbReference>
<dbReference type="InterPro" id="IPR035919">
    <property type="entry name" value="EAL_sf"/>
</dbReference>
<evidence type="ECO:0000313" key="5">
    <source>
        <dbReference type="Proteomes" id="UP001204142"/>
    </source>
</evidence>
<dbReference type="Pfam" id="PF00563">
    <property type="entry name" value="EAL"/>
    <property type="match status" value="1"/>
</dbReference>
<reference evidence="4 5" key="1">
    <citation type="submission" date="2022-07" db="EMBL/GenBank/DDBJ databases">
        <authorList>
            <person name="Xamxidin M."/>
            <person name="Wu M."/>
        </authorList>
    </citation>
    <scope>NUCLEOTIDE SEQUENCE [LARGE SCALE GENOMIC DNA]</scope>
    <source>
        <strain evidence="4 5">NBRC 111650</strain>
    </source>
</reference>
<dbReference type="PANTHER" id="PTHR44757">
    <property type="entry name" value="DIGUANYLATE CYCLASE DGCP"/>
    <property type="match status" value="1"/>
</dbReference>
<accession>A0ABT1WC52</accession>
<dbReference type="PROSITE" id="PS50887">
    <property type="entry name" value="GGDEF"/>
    <property type="match status" value="1"/>
</dbReference>
<dbReference type="EMBL" id="JANIGO010000001">
    <property type="protein sequence ID" value="MCQ8895085.1"/>
    <property type="molecule type" value="Genomic_DNA"/>
</dbReference>
<dbReference type="InterPro" id="IPR052155">
    <property type="entry name" value="Biofilm_reg_signaling"/>
</dbReference>
<evidence type="ECO:0000259" key="3">
    <source>
        <dbReference type="PROSITE" id="PS50887"/>
    </source>
</evidence>
<dbReference type="NCBIfam" id="TIGR00229">
    <property type="entry name" value="sensory_box"/>
    <property type="match status" value="1"/>
</dbReference>
<dbReference type="InterPro" id="IPR043128">
    <property type="entry name" value="Rev_trsase/Diguanyl_cyclase"/>
</dbReference>
<feature type="domain" description="PAS" evidence="1">
    <location>
        <begin position="236"/>
        <end position="281"/>
    </location>
</feature>
<dbReference type="CDD" id="cd01949">
    <property type="entry name" value="GGDEF"/>
    <property type="match status" value="1"/>
</dbReference>
<dbReference type="InterPro" id="IPR035965">
    <property type="entry name" value="PAS-like_dom_sf"/>
</dbReference>
<dbReference type="InterPro" id="IPR001633">
    <property type="entry name" value="EAL_dom"/>
</dbReference>
<dbReference type="Gene3D" id="3.30.70.270">
    <property type="match status" value="1"/>
</dbReference>
<dbReference type="SMART" id="SM00052">
    <property type="entry name" value="EAL"/>
    <property type="match status" value="1"/>
</dbReference>
<evidence type="ECO:0000259" key="1">
    <source>
        <dbReference type="PROSITE" id="PS50112"/>
    </source>
</evidence>
<dbReference type="PROSITE" id="PS50112">
    <property type="entry name" value="PAS"/>
    <property type="match status" value="1"/>
</dbReference>
<gene>
    <name evidence="4" type="ORF">NQT62_01370</name>
</gene>
<dbReference type="PANTHER" id="PTHR44757:SF2">
    <property type="entry name" value="BIOFILM ARCHITECTURE MAINTENANCE PROTEIN MBAA"/>
    <property type="match status" value="1"/>
</dbReference>
<dbReference type="Proteomes" id="UP001204142">
    <property type="component" value="Unassembled WGS sequence"/>
</dbReference>
<dbReference type="NCBIfam" id="TIGR00254">
    <property type="entry name" value="GGDEF"/>
    <property type="match status" value="1"/>
</dbReference>
<sequence>MSLSKLLDDPLIAELLESKSRMASVVAHVEDELSLIAASKHFRRQIGFASGSELIAARYGMSIYRGLSDALQLKQGWMGHVWLDGQWRLVRMWSHGRFGIVEEEAVSATNSEPPRPLALSPDHATSTTPTTVVLQLNESGVLRSVSETTGTFFNQDSTQFRGLDASHLVFRSDVGQFKRLIDQVKFKTASARGSFRLRNAQNDVVFFDWTAVGNGSDILLVGESSQHHLETALIQSEERINSILESMNDAFFAIDLNGYISYLNAKGAELLGKSPQLLLGRPLWDRAPHLKNTPLFQTVNQAKGNLQPETFQWQDPANEVWYQVKAYPSAELISIFFTDISSIKRTENDMRHQATHDSLTGLPNRLLLAQSLDELLTNKQVSNLKLGLLFIDLDGFKAVNDTLGHDKGDELLIAVSKRLRAVVRNSDIVARLSGDEFVITLPYIPDQESAFSVGRKVVDAVSKRPFELADKSIYVGASVGVALFPDDATDVEGLLKHADIAMYQAKQAGKNTVRMFHANMSEVLKTKVNLENQLHDAIVNDRMEVHFQPRFNPQGQICAVEALARMRNEEGDLIPPVEFIPIAEETGLIVPMGEQVLRKACQWMSLVNQQLSHAVGLSVNVSGIQLLDGKLCNTVATVLEETGLSPALLELELTETVLMQNHLAVQDDLMRLHALGVNLSIDDFGTGYSSLAMLHKMPVQTIKLDRSFVSELPNKPDSVIISRTVLAMARALGLGVVAEGVETEDQRDFLVESGVAELQGFGLAKPMNAQDARQFVLAQELPATALQWVTKPSANLEGAAGL</sequence>
<evidence type="ECO:0000313" key="4">
    <source>
        <dbReference type="EMBL" id="MCQ8895085.1"/>
    </source>
</evidence>
<comment type="caution">
    <text evidence="4">The sequence shown here is derived from an EMBL/GenBank/DDBJ whole genome shotgun (WGS) entry which is preliminary data.</text>
</comment>
<dbReference type="Gene3D" id="3.20.20.450">
    <property type="entry name" value="EAL domain"/>
    <property type="match status" value="1"/>
</dbReference>
<name>A0ABT1WC52_9BURK</name>
<dbReference type="SMART" id="SM00091">
    <property type="entry name" value="PAS"/>
    <property type="match status" value="1"/>
</dbReference>
<dbReference type="InterPro" id="IPR000160">
    <property type="entry name" value="GGDEF_dom"/>
</dbReference>
<evidence type="ECO:0000259" key="2">
    <source>
        <dbReference type="PROSITE" id="PS50883"/>
    </source>
</evidence>
<feature type="domain" description="EAL" evidence="2">
    <location>
        <begin position="527"/>
        <end position="780"/>
    </location>
</feature>
<proteinExistence type="predicted"/>
<dbReference type="SUPFAM" id="SSF55073">
    <property type="entry name" value="Nucleotide cyclase"/>
    <property type="match status" value="1"/>
</dbReference>
<dbReference type="SUPFAM" id="SSF55785">
    <property type="entry name" value="PYP-like sensor domain (PAS domain)"/>
    <property type="match status" value="1"/>
</dbReference>
<protein>
    <submittedName>
        <fullName evidence="4">EAL domain-containing protein</fullName>
    </submittedName>
</protein>
<dbReference type="SMART" id="SM00267">
    <property type="entry name" value="GGDEF"/>
    <property type="match status" value="1"/>
</dbReference>
<dbReference type="InterPro" id="IPR013767">
    <property type="entry name" value="PAS_fold"/>
</dbReference>
<dbReference type="Pfam" id="PF00990">
    <property type="entry name" value="GGDEF"/>
    <property type="match status" value="1"/>
</dbReference>
<dbReference type="SUPFAM" id="SSF141868">
    <property type="entry name" value="EAL domain-like"/>
    <property type="match status" value="1"/>
</dbReference>
<dbReference type="PROSITE" id="PS50883">
    <property type="entry name" value="EAL"/>
    <property type="match status" value="1"/>
</dbReference>
<feature type="domain" description="GGDEF" evidence="3">
    <location>
        <begin position="384"/>
        <end position="518"/>
    </location>
</feature>
<dbReference type="Pfam" id="PF00989">
    <property type="entry name" value="PAS"/>
    <property type="match status" value="1"/>
</dbReference>